<proteinExistence type="predicted"/>
<feature type="region of interest" description="Disordered" evidence="1">
    <location>
        <begin position="86"/>
        <end position="114"/>
    </location>
</feature>
<evidence type="ECO:0000256" key="1">
    <source>
        <dbReference type="SAM" id="MobiDB-lite"/>
    </source>
</evidence>
<organism evidence="2 3">
    <name type="scientific">Vittaforma corneae (strain ATCC 50505)</name>
    <name type="common">Microsporidian parasite</name>
    <name type="synonym">Nosema corneum</name>
    <dbReference type="NCBI Taxonomy" id="993615"/>
    <lineage>
        <taxon>Eukaryota</taxon>
        <taxon>Fungi</taxon>
        <taxon>Fungi incertae sedis</taxon>
        <taxon>Microsporidia</taxon>
        <taxon>Nosematidae</taxon>
        <taxon>Vittaforma</taxon>
    </lineage>
</organism>
<dbReference type="RefSeq" id="XP_007605350.1">
    <property type="nucleotide sequence ID" value="XM_007605288.1"/>
</dbReference>
<dbReference type="AlphaFoldDB" id="L2GJH0"/>
<dbReference type="OMA" id="VDFICER"/>
<evidence type="ECO:0000313" key="2">
    <source>
        <dbReference type="EMBL" id="ELA41023.1"/>
    </source>
</evidence>
<dbReference type="Proteomes" id="UP000011082">
    <property type="component" value="Unassembled WGS sequence"/>
</dbReference>
<dbReference type="HOGENOM" id="CLU_847857_0_0_1"/>
<dbReference type="InParanoid" id="L2GJH0"/>
<feature type="compositionally biased region" description="Basic residues" evidence="1">
    <location>
        <begin position="93"/>
        <end position="105"/>
    </location>
</feature>
<sequence>METSEGFTFTRKTSNKGANLAFTKIESSKMQEKHNMNHDFVFNRLRPNTTVNLHRTNTQPKRTNKKNSKDYHVTGTVEHNEQKNPQITITKKNTMKKTDKKKTASKKSEANPEESTIQYNVVKKRKTIRLDKSIDLSSGSIIVETPKDSCLSEETLRIDIPVIKEKIKSHEIYKNVSTHNINELIKECIAFLNDNSQYAREVIKHCDANYFSDIDYRKEIEATNNRIEQIRSEIGKWEDVFEKAKASNNIDVKVLNTATPEIQFNKDAIAIEFEEKASRLRILDEKLRYFFEHAKEKSENLLKSVFGSLEDKNVDALFLLKAMSRLGR</sequence>
<dbReference type="EMBL" id="JH370151">
    <property type="protein sequence ID" value="ELA41023.1"/>
    <property type="molecule type" value="Genomic_DNA"/>
</dbReference>
<protein>
    <submittedName>
        <fullName evidence="2">Uncharacterized protein</fullName>
    </submittedName>
</protein>
<accession>L2GJH0</accession>
<dbReference type="OrthoDB" id="5839at2759"/>
<gene>
    <name evidence="2" type="ORF">VICG_01905</name>
</gene>
<dbReference type="VEuPathDB" id="MicrosporidiaDB:VICG_01905"/>
<evidence type="ECO:0000313" key="3">
    <source>
        <dbReference type="Proteomes" id="UP000011082"/>
    </source>
</evidence>
<keyword evidence="3" id="KW-1185">Reference proteome</keyword>
<name>L2GJH0_VITCO</name>
<reference evidence="3" key="1">
    <citation type="submission" date="2011-05" db="EMBL/GenBank/DDBJ databases">
        <title>The genome sequence of Vittaforma corneae strain ATCC 50505.</title>
        <authorList>
            <consortium name="The Broad Institute Genome Sequencing Platform"/>
            <person name="Cuomo C."/>
            <person name="Didier E."/>
            <person name="Bowers L."/>
            <person name="Young S.K."/>
            <person name="Zeng Q."/>
            <person name="Gargeya S."/>
            <person name="Fitzgerald M."/>
            <person name="Haas B."/>
            <person name="Abouelleil A."/>
            <person name="Alvarado L."/>
            <person name="Arachchi H.M."/>
            <person name="Berlin A."/>
            <person name="Chapman S.B."/>
            <person name="Gearin G."/>
            <person name="Goldberg J."/>
            <person name="Griggs A."/>
            <person name="Gujja S."/>
            <person name="Hansen M."/>
            <person name="Heiman D."/>
            <person name="Howarth C."/>
            <person name="Larimer J."/>
            <person name="Lui A."/>
            <person name="MacDonald P.J.P."/>
            <person name="McCowen C."/>
            <person name="Montmayeur A."/>
            <person name="Murphy C."/>
            <person name="Neiman D."/>
            <person name="Pearson M."/>
            <person name="Priest M."/>
            <person name="Roberts A."/>
            <person name="Saif S."/>
            <person name="Shea T."/>
            <person name="Sisk P."/>
            <person name="Stolte C."/>
            <person name="Sykes S."/>
            <person name="Wortman J."/>
            <person name="Nusbaum C."/>
            <person name="Birren B."/>
        </authorList>
    </citation>
    <scope>NUCLEOTIDE SEQUENCE [LARGE SCALE GENOMIC DNA]</scope>
    <source>
        <strain evidence="3">ATCC 50505</strain>
    </source>
</reference>
<dbReference type="GeneID" id="19882615"/>